<gene>
    <name evidence="9" type="ORF">G3A50_14970</name>
</gene>
<feature type="transmembrane region" description="Helical" evidence="8">
    <location>
        <begin position="68"/>
        <end position="89"/>
    </location>
</feature>
<evidence type="ECO:0000313" key="10">
    <source>
        <dbReference type="Proteomes" id="UP000464751"/>
    </source>
</evidence>
<dbReference type="KEGG" id="apra:G3A50_14970"/>
<feature type="transmembrane region" description="Helical" evidence="8">
    <location>
        <begin position="101"/>
        <end position="124"/>
    </location>
</feature>
<sequence>MFAQLSAITFIVAPVFGLIGLGFLASVSGHLRERAAEGLSEYVFGLAVPVLIFKTLAGARLPEEGQPWGYWIAYFTGAFIVFALGMLAARRLFHRDYTETVIHGFTSAQANTVFVGVPLILQAYGPEGAVPLFLLIAVHLPIMMVVATVLTEGVHGGLSAAGLKKLLRLLAFNPILIGIYAGGIAKLTGFELSGIFKQIADMLSASAVPCALVSLGLALHRYPIRGDFAPAVLITALKLIVHPAIVYVLTRLLPMPPVWADVAVVFAAMPSGINAYLLAQRYRVGVAASAGAVSLSTAVSLFTVTIWLMILGVG</sequence>
<evidence type="ECO:0000313" key="9">
    <source>
        <dbReference type="EMBL" id="QIB34867.1"/>
    </source>
</evidence>
<keyword evidence="5 8" id="KW-0812">Transmembrane</keyword>
<comment type="similarity">
    <text evidence="2">Belongs to the auxin efflux carrier (TC 2.A.69) family.</text>
</comment>
<evidence type="ECO:0000256" key="6">
    <source>
        <dbReference type="ARBA" id="ARBA00022989"/>
    </source>
</evidence>
<feature type="transmembrane region" description="Helical" evidence="8">
    <location>
        <begin position="286"/>
        <end position="310"/>
    </location>
</feature>
<dbReference type="Proteomes" id="UP000464751">
    <property type="component" value="Chromosome"/>
</dbReference>
<evidence type="ECO:0000256" key="3">
    <source>
        <dbReference type="ARBA" id="ARBA00022448"/>
    </source>
</evidence>
<feature type="transmembrane region" description="Helical" evidence="8">
    <location>
        <begin position="199"/>
        <end position="219"/>
    </location>
</feature>
<evidence type="ECO:0000256" key="7">
    <source>
        <dbReference type="ARBA" id="ARBA00023136"/>
    </source>
</evidence>
<feature type="transmembrane region" description="Helical" evidence="8">
    <location>
        <begin position="39"/>
        <end position="56"/>
    </location>
</feature>
<protein>
    <submittedName>
        <fullName evidence="9">AEC family transporter</fullName>
    </submittedName>
</protein>
<dbReference type="RefSeq" id="WP_163076012.1">
    <property type="nucleotide sequence ID" value="NZ_CP048630.1"/>
</dbReference>
<dbReference type="AlphaFoldDB" id="A0A6P1YN43"/>
<evidence type="ECO:0000256" key="2">
    <source>
        <dbReference type="ARBA" id="ARBA00010145"/>
    </source>
</evidence>
<dbReference type="InterPro" id="IPR038770">
    <property type="entry name" value="Na+/solute_symporter_sf"/>
</dbReference>
<keyword evidence="6 8" id="KW-1133">Transmembrane helix</keyword>
<feature type="transmembrane region" description="Helical" evidence="8">
    <location>
        <begin position="166"/>
        <end position="187"/>
    </location>
</feature>
<accession>A0A6P1YN43</accession>
<keyword evidence="4" id="KW-1003">Cell membrane</keyword>
<dbReference type="Pfam" id="PF03547">
    <property type="entry name" value="Mem_trans"/>
    <property type="match status" value="1"/>
</dbReference>
<keyword evidence="10" id="KW-1185">Reference proteome</keyword>
<dbReference type="GO" id="GO:0055085">
    <property type="term" value="P:transmembrane transport"/>
    <property type="evidence" value="ECO:0007669"/>
    <property type="project" value="InterPro"/>
</dbReference>
<organism evidence="9 10">
    <name type="scientific">Ancylobacter pratisalsi</name>
    <dbReference type="NCBI Taxonomy" id="1745854"/>
    <lineage>
        <taxon>Bacteria</taxon>
        <taxon>Pseudomonadati</taxon>
        <taxon>Pseudomonadota</taxon>
        <taxon>Alphaproteobacteria</taxon>
        <taxon>Hyphomicrobiales</taxon>
        <taxon>Xanthobacteraceae</taxon>
        <taxon>Ancylobacter</taxon>
    </lineage>
</organism>
<dbReference type="GO" id="GO:0005886">
    <property type="term" value="C:plasma membrane"/>
    <property type="evidence" value="ECO:0007669"/>
    <property type="project" value="UniProtKB-SubCell"/>
</dbReference>
<comment type="subcellular location">
    <subcellularLocation>
        <location evidence="1">Cell membrane</location>
        <topology evidence="1">Multi-pass membrane protein</topology>
    </subcellularLocation>
</comment>
<evidence type="ECO:0000256" key="1">
    <source>
        <dbReference type="ARBA" id="ARBA00004651"/>
    </source>
</evidence>
<keyword evidence="7 8" id="KW-0472">Membrane</keyword>
<name>A0A6P1YN43_9HYPH</name>
<dbReference type="PANTHER" id="PTHR36838">
    <property type="entry name" value="AUXIN EFFLUX CARRIER FAMILY PROTEIN"/>
    <property type="match status" value="1"/>
</dbReference>
<dbReference type="InterPro" id="IPR004776">
    <property type="entry name" value="Mem_transp_PIN-like"/>
</dbReference>
<evidence type="ECO:0000256" key="8">
    <source>
        <dbReference type="SAM" id="Phobius"/>
    </source>
</evidence>
<dbReference type="PANTHER" id="PTHR36838:SF3">
    <property type="entry name" value="TRANSPORTER AUXIN EFFLUX CARRIER EC FAMILY"/>
    <property type="match status" value="1"/>
</dbReference>
<evidence type="ECO:0000256" key="4">
    <source>
        <dbReference type="ARBA" id="ARBA00022475"/>
    </source>
</evidence>
<proteinExistence type="inferred from homology"/>
<feature type="transmembrane region" description="Helical" evidence="8">
    <location>
        <begin position="231"/>
        <end position="252"/>
    </location>
</feature>
<feature type="transmembrane region" description="Helical" evidence="8">
    <location>
        <begin position="6"/>
        <end position="27"/>
    </location>
</feature>
<dbReference type="EMBL" id="CP048630">
    <property type="protein sequence ID" value="QIB34867.1"/>
    <property type="molecule type" value="Genomic_DNA"/>
</dbReference>
<feature type="transmembrane region" description="Helical" evidence="8">
    <location>
        <begin position="258"/>
        <end position="279"/>
    </location>
</feature>
<feature type="transmembrane region" description="Helical" evidence="8">
    <location>
        <begin position="130"/>
        <end position="154"/>
    </location>
</feature>
<reference evidence="9 10" key="1">
    <citation type="submission" date="2020-02" db="EMBL/GenBank/DDBJ databases">
        <authorList>
            <person name="Li G."/>
        </authorList>
    </citation>
    <scope>NUCLEOTIDE SEQUENCE [LARGE SCALE GENOMIC DNA]</scope>
    <source>
        <strain evidence="9 10">DSM 102029</strain>
    </source>
</reference>
<evidence type="ECO:0000256" key="5">
    <source>
        <dbReference type="ARBA" id="ARBA00022692"/>
    </source>
</evidence>
<keyword evidence="3" id="KW-0813">Transport</keyword>
<dbReference type="Gene3D" id="1.20.1530.20">
    <property type="match status" value="2"/>
</dbReference>